<evidence type="ECO:0000256" key="1">
    <source>
        <dbReference type="SAM" id="MobiDB-lite"/>
    </source>
</evidence>
<keyword evidence="3" id="KW-1185">Reference proteome</keyword>
<protein>
    <submittedName>
        <fullName evidence="2">Uncharacterized protein</fullName>
    </submittedName>
</protein>
<dbReference type="OrthoDB" id="4127142at2759"/>
<evidence type="ECO:0000313" key="3">
    <source>
        <dbReference type="Proteomes" id="UP000053411"/>
    </source>
</evidence>
<dbReference type="VEuPathDB" id="FungiDB:Z520_05758"/>
<proteinExistence type="predicted"/>
<evidence type="ECO:0000313" key="2">
    <source>
        <dbReference type="EMBL" id="KIX98457.1"/>
    </source>
</evidence>
<dbReference type="EMBL" id="KN848071">
    <property type="protein sequence ID" value="KIX98457.1"/>
    <property type="molecule type" value="Genomic_DNA"/>
</dbReference>
<feature type="compositionally biased region" description="Basic residues" evidence="1">
    <location>
        <begin position="34"/>
        <end position="48"/>
    </location>
</feature>
<name>A0A0D2JY70_9EURO</name>
<sequence>MPSSGYLTVRFVPQLDSEATQVEKELETANQKSHAARWSHDKRKRRKQEQKALLLSEGRGKWRHHDASAIYGHSAGRQKEIRGDSGLLLYEGDHSLQPRRPHTARDSIPSLLEVLPGGNSDPFNALALQITPEINKLITFIRDGYLPGVYITSYMKFKEAPRGAPMLTTIGEGFHVFGQRTVAKVWNSMKEEFSDEGRALSWCSSYIPVLAKFSSPETARDLQFLAIKMRTKSMMMLKKRIENLSLDVPPEISLVSQIVSLFRAACKENDIPAAKVHANIIQRLVDRVETPDLHIRTLFMTCMNNDTELAIAQMRNTFFDFENWVQKQIARFWVETPEKHMPQLPADYKALHESIQLDATRQAAIRLRQYLFVRSTTVNLNDPDDLDRTDAIYTIFTTYAQYDSGALINAYINLIAGKVYKMEESLRYIEASLALTTLHILRRGIFEATIYGYDHRTSHHMITINHLEGTMRTALTFATAHELTQYREALLWIFFYGARFEWRVNQTIQDIMAPRTWFTKKFARQAEILQLIEWPQARDILNHFVFYEFLEPYLATWFAETIASNEPSQ</sequence>
<feature type="region of interest" description="Disordered" evidence="1">
    <location>
        <begin position="22"/>
        <end position="59"/>
    </location>
</feature>
<dbReference type="Proteomes" id="UP000053411">
    <property type="component" value="Unassembled WGS sequence"/>
</dbReference>
<dbReference type="AlphaFoldDB" id="A0A0D2JY70"/>
<dbReference type="RefSeq" id="XP_016632580.1">
    <property type="nucleotide sequence ID" value="XM_016776261.1"/>
</dbReference>
<dbReference type="GeneID" id="27711504"/>
<gene>
    <name evidence="2" type="ORF">Z520_05758</name>
</gene>
<organism evidence="2 3">
    <name type="scientific">Fonsecaea multimorphosa CBS 102226</name>
    <dbReference type="NCBI Taxonomy" id="1442371"/>
    <lineage>
        <taxon>Eukaryota</taxon>
        <taxon>Fungi</taxon>
        <taxon>Dikarya</taxon>
        <taxon>Ascomycota</taxon>
        <taxon>Pezizomycotina</taxon>
        <taxon>Eurotiomycetes</taxon>
        <taxon>Chaetothyriomycetidae</taxon>
        <taxon>Chaetothyriales</taxon>
        <taxon>Herpotrichiellaceae</taxon>
        <taxon>Fonsecaea</taxon>
    </lineage>
</organism>
<accession>A0A0D2JY70</accession>
<reference evidence="2 3" key="1">
    <citation type="submission" date="2015-01" db="EMBL/GenBank/DDBJ databases">
        <title>The Genome Sequence of Fonsecaea multimorphosa CBS 102226.</title>
        <authorList>
            <consortium name="The Broad Institute Genomics Platform"/>
            <person name="Cuomo C."/>
            <person name="de Hoog S."/>
            <person name="Gorbushina A."/>
            <person name="Stielow B."/>
            <person name="Teixiera M."/>
            <person name="Abouelleil A."/>
            <person name="Chapman S.B."/>
            <person name="Priest M."/>
            <person name="Young S.K."/>
            <person name="Wortman J."/>
            <person name="Nusbaum C."/>
            <person name="Birren B."/>
        </authorList>
    </citation>
    <scope>NUCLEOTIDE SEQUENCE [LARGE SCALE GENOMIC DNA]</scope>
    <source>
        <strain evidence="2 3">CBS 102226</strain>
    </source>
</reference>